<dbReference type="RefSeq" id="WP_169096540.1">
    <property type="nucleotide sequence ID" value="NZ_JABBVZ010000006.1"/>
</dbReference>
<dbReference type="Pfam" id="PF01832">
    <property type="entry name" value="Glucosaminidase"/>
    <property type="match status" value="1"/>
</dbReference>
<dbReference type="Proteomes" id="UP000533476">
    <property type="component" value="Unassembled WGS sequence"/>
</dbReference>
<protein>
    <submittedName>
        <fullName evidence="2">Glucosaminidase domain-containing protein</fullName>
    </submittedName>
</protein>
<evidence type="ECO:0000259" key="1">
    <source>
        <dbReference type="Pfam" id="PF01832"/>
    </source>
</evidence>
<evidence type="ECO:0000313" key="2">
    <source>
        <dbReference type="EMBL" id="NMP21313.1"/>
    </source>
</evidence>
<comment type="caution">
    <text evidence="2">The sequence shown here is derived from an EMBL/GenBank/DDBJ whole genome shotgun (WGS) entry which is preliminary data.</text>
</comment>
<dbReference type="Gene3D" id="1.10.530.10">
    <property type="match status" value="1"/>
</dbReference>
<evidence type="ECO:0000313" key="3">
    <source>
        <dbReference type="Proteomes" id="UP000533476"/>
    </source>
</evidence>
<organism evidence="2 3">
    <name type="scientific">Sulfobacillus harzensis</name>
    <dbReference type="NCBI Taxonomy" id="2729629"/>
    <lineage>
        <taxon>Bacteria</taxon>
        <taxon>Bacillati</taxon>
        <taxon>Bacillota</taxon>
        <taxon>Clostridia</taxon>
        <taxon>Eubacteriales</taxon>
        <taxon>Clostridiales Family XVII. Incertae Sedis</taxon>
        <taxon>Sulfobacillus</taxon>
    </lineage>
</organism>
<gene>
    <name evidence="2" type="ORF">HIJ39_02945</name>
</gene>
<accession>A0A7Y0L1F7</accession>
<dbReference type="InterPro" id="IPR002901">
    <property type="entry name" value="MGlyc_endo_b_GlcNAc-like_dom"/>
</dbReference>
<keyword evidence="3" id="KW-1185">Reference proteome</keyword>
<feature type="domain" description="Mannosyl-glycoprotein endo-beta-N-acetylglucosamidase-like" evidence="1">
    <location>
        <begin position="41"/>
        <end position="97"/>
    </location>
</feature>
<reference evidence="2 3" key="1">
    <citation type="submission" date="2020-04" db="EMBL/GenBank/DDBJ databases">
        <authorList>
            <person name="Zhang R."/>
            <person name="Schippers A."/>
        </authorList>
    </citation>
    <scope>NUCLEOTIDE SEQUENCE [LARGE SCALE GENOMIC DNA]</scope>
    <source>
        <strain evidence="2 3">DSM 109850</strain>
    </source>
</reference>
<dbReference type="EMBL" id="JABBVZ010000006">
    <property type="protein sequence ID" value="NMP21313.1"/>
    <property type="molecule type" value="Genomic_DNA"/>
</dbReference>
<proteinExistence type="predicted"/>
<dbReference type="AlphaFoldDB" id="A0A7Y0L1F7"/>
<dbReference type="GO" id="GO:0004040">
    <property type="term" value="F:amidase activity"/>
    <property type="evidence" value="ECO:0007669"/>
    <property type="project" value="InterPro"/>
</dbReference>
<name>A0A7Y0L1F7_9FIRM</name>
<sequence>METLDGQSRITGVRRITRGQALAFTSTRPIGAVAGTIFDQAVALNIDPAFALAEAILETGWGTSGFARNRHNWYGYQAYFQDPNQAHTFESDEDGIRIPLEDMATHYFSPGGTYYAQGRGCTLAGWAAHWIDGYPAHWQRAMGEILSLMRSAINHPER</sequence>